<keyword evidence="7" id="KW-0922">Interferon antiviral system evasion</keyword>
<feature type="region of interest" description="Disordered" evidence="9">
    <location>
        <begin position="10"/>
        <end position="42"/>
    </location>
</feature>
<evidence type="ECO:0000256" key="9">
    <source>
        <dbReference type="SAM" id="MobiDB-lite"/>
    </source>
</evidence>
<sequence>MPSFLKNLWRIRRRDTQQPAHSPVQSDSLTSSLPVSPQTSEKIENTYVSPSQLGENQKQARFLRVQSVKKTQEQKGKIMDKVKRVEFLGSQTSLKQKFLLEKLIAQIHQGGLGEEVVQTLYLRIWAMDPTPMATKLLEMEEETRDKVLKLKLERWIRVLIRGEKTKLRDFQKRYEEVHPYLMTEKVEEIIMEEAWSLSAHIIQE</sequence>
<reference evidence="10" key="1">
    <citation type="submission" date="2017-07" db="EMBL/GenBank/DDBJ databases">
        <authorList>
            <consortium name="Centers of Excellence for Influenza Research and Surveillance (CEIRS)"/>
            <person name="Wang L."/>
            <person name="Zhang Y."/>
            <person name="Nolting J.M."/>
            <person name="Lorbach J.N."/>
            <person name="Lauterbach S.E."/>
            <person name="Nelson S.W."/>
            <person name="Zentkovich M.M."/>
            <person name="Bowman A.S."/>
        </authorList>
    </citation>
    <scope>NUCLEOTIDE SEQUENCE</scope>
    <source>
        <strain evidence="10">PPIV1 15TOSU0582</strain>
    </source>
</reference>
<dbReference type="InterPro" id="IPR002608">
    <property type="entry name" value="Paramyxo_C"/>
</dbReference>
<evidence type="ECO:0000313" key="10">
    <source>
        <dbReference type="EMBL" id="AWI46908.1"/>
    </source>
</evidence>
<evidence type="ECO:0000256" key="3">
    <source>
        <dbReference type="ARBA" id="ARBA00022632"/>
    </source>
</evidence>
<organism evidence="10">
    <name type="scientific">Respirovirus suis</name>
    <dbReference type="NCBI Taxonomy" id="3052733"/>
    <lineage>
        <taxon>Viruses</taxon>
        <taxon>Riboviria</taxon>
        <taxon>Orthornavirae</taxon>
        <taxon>Negarnaviricota</taxon>
        <taxon>Haploviricotina</taxon>
        <taxon>Monjiviricetes</taxon>
        <taxon>Mononegavirales</taxon>
        <taxon>Paramyxoviridae</taxon>
        <taxon>Feraresvirinae</taxon>
        <taxon>Respirovirus</taxon>
    </lineage>
</organism>
<dbReference type="GO" id="GO:0039563">
    <property type="term" value="P:symbiont-mediated suppression of host JAK-STAT cascade via inhibition of STAT1 activity"/>
    <property type="evidence" value="ECO:0007669"/>
    <property type="project" value="UniProtKB-KW"/>
</dbReference>
<dbReference type="Pfam" id="PF01692">
    <property type="entry name" value="Paramyxo_C"/>
    <property type="match status" value="1"/>
</dbReference>
<evidence type="ECO:0000256" key="8">
    <source>
        <dbReference type="ARBA" id="ARBA00023280"/>
    </source>
</evidence>
<keyword evidence="8" id="KW-0899">Viral immunoevasion</keyword>
<keyword evidence="4" id="KW-1114">Inhibition of host interferon signaling pathway by virus</keyword>
<evidence type="ECO:0000256" key="5">
    <source>
        <dbReference type="ARBA" id="ARBA00022883"/>
    </source>
</evidence>
<keyword evidence="6" id="KW-1105">Inhibition of host STAT1 by virus</keyword>
<comment type="similarity">
    <text evidence="1">Belongs to the respirovirus protein C family.</text>
</comment>
<name>A0A2S1TJB1_9MONO</name>
<evidence type="ECO:0000256" key="1">
    <source>
        <dbReference type="ARBA" id="ARBA00010087"/>
    </source>
</evidence>
<feature type="compositionally biased region" description="Polar residues" evidence="9">
    <location>
        <begin position="17"/>
        <end position="42"/>
    </location>
</feature>
<protein>
    <submittedName>
        <fullName evidence="10">C protein</fullName>
    </submittedName>
</protein>
<evidence type="ECO:0000256" key="2">
    <source>
        <dbReference type="ARBA" id="ARBA00022581"/>
    </source>
</evidence>
<evidence type="ECO:0000256" key="7">
    <source>
        <dbReference type="ARBA" id="ARBA00023258"/>
    </source>
</evidence>
<gene>
    <name evidence="10" type="primary">C</name>
    <name evidence="10" type="ORF">AMK44_15SW0582_C</name>
</gene>
<keyword evidence="3" id="KW-1090">Inhibition of host innate immune response by virus</keyword>
<evidence type="ECO:0000256" key="6">
    <source>
        <dbReference type="ARBA" id="ARBA00022961"/>
    </source>
</evidence>
<dbReference type="GO" id="GO:0052170">
    <property type="term" value="P:symbiont-mediated suppression of host innate immune response"/>
    <property type="evidence" value="ECO:0007669"/>
    <property type="project" value="UniProtKB-KW"/>
</dbReference>
<dbReference type="EMBL" id="MF567967">
    <property type="protein sequence ID" value="AWI46908.1"/>
    <property type="molecule type" value="Viral_cRNA"/>
</dbReference>
<keyword evidence="2" id="KW-0945">Host-virus interaction</keyword>
<dbReference type="GO" id="GO:0039502">
    <property type="term" value="P:symbiont-mediated suppression of host type I interferon-mediated signaling pathway"/>
    <property type="evidence" value="ECO:0007669"/>
    <property type="project" value="UniProtKB-KW"/>
</dbReference>
<keyword evidence="5" id="KW-1106">Inhibition of host STAT2 by virus</keyword>
<evidence type="ECO:0000256" key="4">
    <source>
        <dbReference type="ARBA" id="ARBA00022830"/>
    </source>
</evidence>
<proteinExistence type="inferred from homology"/>
<dbReference type="GO" id="GO:0039564">
    <property type="term" value="P:symbiont-mediated suppression of host JAK-STAT cascade via inhibition of STAT2 activity"/>
    <property type="evidence" value="ECO:0007669"/>
    <property type="project" value="UniProtKB-KW"/>
</dbReference>
<accession>A0A2S1TJB1</accession>